<keyword evidence="4" id="KW-1185">Reference proteome</keyword>
<evidence type="ECO:0000259" key="2">
    <source>
        <dbReference type="Pfam" id="PF14416"/>
    </source>
</evidence>
<evidence type="ECO:0000313" key="3">
    <source>
        <dbReference type="EnsemblPlants" id="Zm00001eb294090_P001"/>
    </source>
</evidence>
<dbReference type="EnsemblPlants" id="Zm00001eb294090_T001">
    <property type="protein sequence ID" value="Zm00001eb294090_P001"/>
    <property type="gene ID" value="Zm00001eb294090"/>
</dbReference>
<proteinExistence type="predicted"/>
<feature type="compositionally biased region" description="Low complexity" evidence="1">
    <location>
        <begin position="51"/>
        <end position="60"/>
    </location>
</feature>
<dbReference type="GO" id="GO:0016413">
    <property type="term" value="F:O-acetyltransferase activity"/>
    <property type="evidence" value="ECO:0007669"/>
    <property type="project" value="InterPro"/>
</dbReference>
<feature type="compositionally biased region" description="Low complexity" evidence="1">
    <location>
        <begin position="135"/>
        <end position="144"/>
    </location>
</feature>
<reference evidence="4" key="1">
    <citation type="journal article" date="2009" name="Science">
        <title>The B73 maize genome: complexity, diversity, and dynamics.</title>
        <authorList>
            <person name="Schnable P.S."/>
            <person name="Ware D."/>
            <person name="Fulton R.S."/>
            <person name="Stein J.C."/>
            <person name="Wei F."/>
            <person name="Pasternak S."/>
            <person name="Liang C."/>
            <person name="Zhang J."/>
            <person name="Fulton L."/>
            <person name="Graves T.A."/>
            <person name="Minx P."/>
            <person name="Reily A.D."/>
            <person name="Courtney L."/>
            <person name="Kruchowski S.S."/>
            <person name="Tomlinson C."/>
            <person name="Strong C."/>
            <person name="Delehaunty K."/>
            <person name="Fronick C."/>
            <person name="Courtney B."/>
            <person name="Rock S.M."/>
            <person name="Belter E."/>
            <person name="Du F."/>
            <person name="Kim K."/>
            <person name="Abbott R.M."/>
            <person name="Cotton M."/>
            <person name="Levy A."/>
            <person name="Marchetto P."/>
            <person name="Ochoa K."/>
            <person name="Jackson S.M."/>
            <person name="Gillam B."/>
            <person name="Chen W."/>
            <person name="Yan L."/>
            <person name="Higginbotham J."/>
            <person name="Cardenas M."/>
            <person name="Waligorski J."/>
            <person name="Applebaum E."/>
            <person name="Phelps L."/>
            <person name="Falcone J."/>
            <person name="Kanchi K."/>
            <person name="Thane T."/>
            <person name="Scimone A."/>
            <person name="Thane N."/>
            <person name="Henke J."/>
            <person name="Wang T."/>
            <person name="Ruppert J."/>
            <person name="Shah N."/>
            <person name="Rotter K."/>
            <person name="Hodges J."/>
            <person name="Ingenthron E."/>
            <person name="Cordes M."/>
            <person name="Kohlberg S."/>
            <person name="Sgro J."/>
            <person name="Delgado B."/>
            <person name="Mead K."/>
            <person name="Chinwalla A."/>
            <person name="Leonard S."/>
            <person name="Crouse K."/>
            <person name="Collura K."/>
            <person name="Kudrna D."/>
            <person name="Currie J."/>
            <person name="He R."/>
            <person name="Angelova A."/>
            <person name="Rajasekar S."/>
            <person name="Mueller T."/>
            <person name="Lomeli R."/>
            <person name="Scara G."/>
            <person name="Ko A."/>
            <person name="Delaney K."/>
            <person name="Wissotski M."/>
            <person name="Lopez G."/>
            <person name="Campos D."/>
            <person name="Braidotti M."/>
            <person name="Ashley E."/>
            <person name="Golser W."/>
            <person name="Kim H."/>
            <person name="Lee S."/>
            <person name="Lin J."/>
            <person name="Dujmic Z."/>
            <person name="Kim W."/>
            <person name="Talag J."/>
            <person name="Zuccolo A."/>
            <person name="Fan C."/>
            <person name="Sebastian A."/>
            <person name="Kramer M."/>
            <person name="Spiegel L."/>
            <person name="Nascimento L."/>
            <person name="Zutavern T."/>
            <person name="Miller B."/>
            <person name="Ambroise C."/>
            <person name="Muller S."/>
            <person name="Spooner W."/>
            <person name="Narechania A."/>
            <person name="Ren L."/>
            <person name="Wei S."/>
            <person name="Kumari S."/>
            <person name="Faga B."/>
            <person name="Levy M.J."/>
            <person name="McMahan L."/>
            <person name="Van Buren P."/>
            <person name="Vaughn M.W."/>
            <person name="Ying K."/>
            <person name="Yeh C.-T."/>
            <person name="Emrich S.J."/>
            <person name="Jia Y."/>
            <person name="Kalyanaraman A."/>
            <person name="Hsia A.-P."/>
            <person name="Barbazuk W.B."/>
            <person name="Baucom R.S."/>
            <person name="Brutnell T.P."/>
            <person name="Carpita N.C."/>
            <person name="Chaparro C."/>
            <person name="Chia J.-M."/>
            <person name="Deragon J.-M."/>
            <person name="Estill J.C."/>
            <person name="Fu Y."/>
            <person name="Jeddeloh J.A."/>
            <person name="Han Y."/>
            <person name="Lee H."/>
            <person name="Li P."/>
            <person name="Lisch D.R."/>
            <person name="Liu S."/>
            <person name="Liu Z."/>
            <person name="Nagel D.H."/>
            <person name="McCann M.C."/>
            <person name="SanMiguel P."/>
            <person name="Myers A.M."/>
            <person name="Nettleton D."/>
            <person name="Nguyen J."/>
            <person name="Penning B.W."/>
            <person name="Ponnala L."/>
            <person name="Schneider K.L."/>
            <person name="Schwartz D.C."/>
            <person name="Sharma A."/>
            <person name="Soderlund C."/>
            <person name="Springer N.M."/>
            <person name="Sun Q."/>
            <person name="Wang H."/>
            <person name="Waterman M."/>
            <person name="Westerman R."/>
            <person name="Wolfgruber T.K."/>
            <person name="Yang L."/>
            <person name="Yu Y."/>
            <person name="Zhang L."/>
            <person name="Zhou S."/>
            <person name="Zhu Q."/>
            <person name="Bennetzen J.L."/>
            <person name="Dawe R.K."/>
            <person name="Jiang J."/>
            <person name="Jiang N."/>
            <person name="Presting G.G."/>
            <person name="Wessler S.R."/>
            <person name="Aluru S."/>
            <person name="Martienssen R.A."/>
            <person name="Clifton S.W."/>
            <person name="McCombie W.R."/>
            <person name="Wing R.A."/>
            <person name="Wilson R.K."/>
        </authorList>
    </citation>
    <scope>NUCLEOTIDE SEQUENCE [LARGE SCALE GENOMIC DNA]</scope>
    <source>
        <strain evidence="4">cv. B73</strain>
    </source>
</reference>
<evidence type="ECO:0000313" key="4">
    <source>
        <dbReference type="Proteomes" id="UP000007305"/>
    </source>
</evidence>
<dbReference type="Gramene" id="Zm00001eb294090_T001">
    <property type="protein sequence ID" value="Zm00001eb294090_P001"/>
    <property type="gene ID" value="Zm00001eb294090"/>
</dbReference>
<dbReference type="PANTHER" id="PTHR32285">
    <property type="entry name" value="PROTEIN TRICHOME BIREFRINGENCE-LIKE 9-RELATED"/>
    <property type="match status" value="1"/>
</dbReference>
<dbReference type="Pfam" id="PF14416">
    <property type="entry name" value="PMR5N"/>
    <property type="match status" value="1"/>
</dbReference>
<feature type="compositionally biased region" description="Low complexity" evidence="1">
    <location>
        <begin position="95"/>
        <end position="112"/>
    </location>
</feature>
<accession>A0A804UC86</accession>
<dbReference type="InParanoid" id="A0A804UC86"/>
<dbReference type="Proteomes" id="UP000007305">
    <property type="component" value="Chromosome 6"/>
</dbReference>
<dbReference type="InterPro" id="IPR025846">
    <property type="entry name" value="TBL_N"/>
</dbReference>
<feature type="compositionally biased region" description="Pro residues" evidence="1">
    <location>
        <begin position="122"/>
        <end position="134"/>
    </location>
</feature>
<name>A0A804UC86_MAIZE</name>
<dbReference type="AlphaFoldDB" id="A0A804UC86"/>
<reference evidence="3" key="2">
    <citation type="submission" date="2019-07" db="EMBL/GenBank/DDBJ databases">
        <authorList>
            <person name="Seetharam A."/>
            <person name="Woodhouse M."/>
            <person name="Cannon E."/>
        </authorList>
    </citation>
    <scope>NUCLEOTIDE SEQUENCE [LARGE SCALE GENOMIC DNA]</scope>
    <source>
        <strain evidence="3">cv. B73</strain>
    </source>
</reference>
<evidence type="ECO:0000256" key="1">
    <source>
        <dbReference type="SAM" id="MobiDB-lite"/>
    </source>
</evidence>
<feature type="compositionally biased region" description="Pro residues" evidence="1">
    <location>
        <begin position="71"/>
        <end position="81"/>
    </location>
</feature>
<reference evidence="3" key="3">
    <citation type="submission" date="2021-05" db="UniProtKB">
        <authorList>
            <consortium name="EnsemblPlants"/>
        </authorList>
    </citation>
    <scope>IDENTIFICATION</scope>
    <source>
        <strain evidence="3">cv. B73</strain>
    </source>
</reference>
<sequence>MDIRFRQPNCITRAIAIPPKMLSSLTVDPAQNDVASVDCSRSLPARTTVSRTGRAAVPRTPTRRSRRETPAPCPHRTPSRPPHACASQPPRNPRSLPAASQPLPFPSSSLQPQPWPSHRRPPPPPTPLSPPLLQPPRRSLSRRLAPPPPRGLLDPLAASARSLLASARRSPVTTLAFFLLALVMYGEDACTIAELSIDDYLYPDADLYNVSGLPPLALPPLTCALSRSKWVFDNVFVPAYREKDCTFLTKQVSCLANGCPDDMRQYWRWQPNECSLPTYKVTVVVSPTPSPWWAEEPGAASKLSPQDKRKVVTGLASLLPLAS</sequence>
<feature type="domain" description="Trichome birefringence-like N-terminal" evidence="2">
    <location>
        <begin position="222"/>
        <end position="275"/>
    </location>
</feature>
<dbReference type="InterPro" id="IPR029962">
    <property type="entry name" value="TBL"/>
</dbReference>
<feature type="region of interest" description="Disordered" evidence="1">
    <location>
        <begin position="45"/>
        <end position="152"/>
    </location>
</feature>
<organism evidence="3 4">
    <name type="scientific">Zea mays</name>
    <name type="common">Maize</name>
    <dbReference type="NCBI Taxonomy" id="4577"/>
    <lineage>
        <taxon>Eukaryota</taxon>
        <taxon>Viridiplantae</taxon>
        <taxon>Streptophyta</taxon>
        <taxon>Embryophyta</taxon>
        <taxon>Tracheophyta</taxon>
        <taxon>Spermatophyta</taxon>
        <taxon>Magnoliopsida</taxon>
        <taxon>Liliopsida</taxon>
        <taxon>Poales</taxon>
        <taxon>Poaceae</taxon>
        <taxon>PACMAD clade</taxon>
        <taxon>Panicoideae</taxon>
        <taxon>Andropogonodae</taxon>
        <taxon>Andropogoneae</taxon>
        <taxon>Tripsacinae</taxon>
        <taxon>Zea</taxon>
    </lineage>
</organism>
<dbReference type="PANTHER" id="PTHR32285:SF49">
    <property type="entry name" value="TRICHOME BIREFRINGENCE-LIKE N-TERMINAL DOMAIN-CONTAINING PROTEIN"/>
    <property type="match status" value="1"/>
</dbReference>
<protein>
    <recommendedName>
        <fullName evidence="2">Trichome birefringence-like N-terminal domain-containing protein</fullName>
    </recommendedName>
</protein>